<dbReference type="InterPro" id="IPR029063">
    <property type="entry name" value="SAM-dependent_MTases_sf"/>
</dbReference>
<accession>A0A9X3N9P0</accession>
<evidence type="ECO:0000313" key="2">
    <source>
        <dbReference type="EMBL" id="MDA0182398.1"/>
    </source>
</evidence>
<proteinExistence type="predicted"/>
<dbReference type="NCBIfam" id="NF037959">
    <property type="entry name" value="MFS_SpdSyn"/>
    <property type="match status" value="1"/>
</dbReference>
<protein>
    <submittedName>
        <fullName evidence="2">Fused MFS/spermidine synthase</fullName>
    </submittedName>
</protein>
<dbReference type="RefSeq" id="WP_270026763.1">
    <property type="nucleotide sequence ID" value="NZ_JAPDDP010000035.1"/>
</dbReference>
<sequence>MNRRGRERRGRPAPAPVAVRTAFAQAEVIANGASSRTLFLDGREAGVVDLRDPTKLTFGYMRRIADLIDAFRPAGSSIDVLHVGGGACALPRYVEATRPRSNQTVWEIDAGVVALAREHLGLRAFPRLRVKVGDAAELIAGRADKCADLVIGDAFDGPHVPGSLSVAGFVEQVRRVLRPAGVYALNVIDVPPLEEVRVHDELMRAVFAHVAWVAPPGVLRERSPGNVVLFGSGVPLPLATLQRHAAAAVPREQVLER</sequence>
<dbReference type="PANTHER" id="PTHR43317:SF1">
    <property type="entry name" value="THERMOSPERMINE SYNTHASE ACAULIS5"/>
    <property type="match status" value="1"/>
</dbReference>
<dbReference type="Pfam" id="PF01564">
    <property type="entry name" value="Spermine_synth"/>
    <property type="match status" value="1"/>
</dbReference>
<dbReference type="GO" id="GO:0006596">
    <property type="term" value="P:polyamine biosynthetic process"/>
    <property type="evidence" value="ECO:0007669"/>
    <property type="project" value="UniProtKB-KW"/>
</dbReference>
<dbReference type="CDD" id="cd02440">
    <property type="entry name" value="AdoMet_MTases"/>
    <property type="match status" value="1"/>
</dbReference>
<keyword evidence="1" id="KW-0620">Polyamine biosynthesis</keyword>
<dbReference type="SUPFAM" id="SSF53335">
    <property type="entry name" value="S-adenosyl-L-methionine-dependent methyltransferases"/>
    <property type="match status" value="1"/>
</dbReference>
<dbReference type="AlphaFoldDB" id="A0A9X3N9P0"/>
<evidence type="ECO:0000313" key="3">
    <source>
        <dbReference type="Proteomes" id="UP001147653"/>
    </source>
</evidence>
<organism evidence="2 3">
    <name type="scientific">Solirubrobacter phytolaccae</name>
    <dbReference type="NCBI Taxonomy" id="1404360"/>
    <lineage>
        <taxon>Bacteria</taxon>
        <taxon>Bacillati</taxon>
        <taxon>Actinomycetota</taxon>
        <taxon>Thermoleophilia</taxon>
        <taxon>Solirubrobacterales</taxon>
        <taxon>Solirubrobacteraceae</taxon>
        <taxon>Solirubrobacter</taxon>
    </lineage>
</organism>
<dbReference type="PANTHER" id="PTHR43317">
    <property type="entry name" value="THERMOSPERMINE SYNTHASE ACAULIS5"/>
    <property type="match status" value="1"/>
</dbReference>
<dbReference type="Proteomes" id="UP001147653">
    <property type="component" value="Unassembled WGS sequence"/>
</dbReference>
<dbReference type="EMBL" id="JAPDDP010000035">
    <property type="protein sequence ID" value="MDA0182398.1"/>
    <property type="molecule type" value="Genomic_DNA"/>
</dbReference>
<name>A0A9X3N9P0_9ACTN</name>
<gene>
    <name evidence="2" type="ORF">OJ997_18970</name>
</gene>
<comment type="caution">
    <text evidence="2">The sequence shown here is derived from an EMBL/GenBank/DDBJ whole genome shotgun (WGS) entry which is preliminary data.</text>
</comment>
<reference evidence="2" key="1">
    <citation type="submission" date="2022-10" db="EMBL/GenBank/DDBJ databases">
        <title>The WGS of Solirubrobacter phytolaccae KCTC 29190.</title>
        <authorList>
            <person name="Jiang Z."/>
        </authorList>
    </citation>
    <scope>NUCLEOTIDE SEQUENCE</scope>
    <source>
        <strain evidence="2">KCTC 29190</strain>
    </source>
</reference>
<evidence type="ECO:0000256" key="1">
    <source>
        <dbReference type="ARBA" id="ARBA00023115"/>
    </source>
</evidence>
<dbReference type="Gene3D" id="3.40.50.150">
    <property type="entry name" value="Vaccinia Virus protein VP39"/>
    <property type="match status" value="1"/>
</dbReference>
<keyword evidence="3" id="KW-1185">Reference proteome</keyword>